<evidence type="ECO:0000313" key="6">
    <source>
        <dbReference type="Proteomes" id="UP000294829"/>
    </source>
</evidence>
<feature type="domain" description="HTH marR-type" evidence="4">
    <location>
        <begin position="1"/>
        <end position="137"/>
    </location>
</feature>
<dbReference type="EMBL" id="SMYL01000003">
    <property type="protein sequence ID" value="TDK66586.1"/>
    <property type="molecule type" value="Genomic_DNA"/>
</dbReference>
<dbReference type="InterPro" id="IPR000835">
    <property type="entry name" value="HTH_MarR-typ"/>
</dbReference>
<dbReference type="AlphaFoldDB" id="A0A4R5W2C8"/>
<dbReference type="PROSITE" id="PS50995">
    <property type="entry name" value="HTH_MARR_2"/>
    <property type="match status" value="1"/>
</dbReference>
<dbReference type="InterPro" id="IPR036390">
    <property type="entry name" value="WH_DNA-bd_sf"/>
</dbReference>
<dbReference type="Pfam" id="PF01047">
    <property type="entry name" value="MarR"/>
    <property type="match status" value="1"/>
</dbReference>
<proteinExistence type="predicted"/>
<dbReference type="OrthoDB" id="9787636at2"/>
<accession>A0A4R5W2C8</accession>
<organism evidence="5 6">
    <name type="scientific">Sapientia aquatica</name>
    <dbReference type="NCBI Taxonomy" id="1549640"/>
    <lineage>
        <taxon>Bacteria</taxon>
        <taxon>Pseudomonadati</taxon>
        <taxon>Pseudomonadota</taxon>
        <taxon>Betaproteobacteria</taxon>
        <taxon>Burkholderiales</taxon>
        <taxon>Oxalobacteraceae</taxon>
        <taxon>Sapientia</taxon>
    </lineage>
</organism>
<protein>
    <submittedName>
        <fullName evidence="5">MarR family transcriptional regulator</fullName>
    </submittedName>
</protein>
<evidence type="ECO:0000256" key="1">
    <source>
        <dbReference type="ARBA" id="ARBA00023015"/>
    </source>
</evidence>
<dbReference type="PRINTS" id="PR00598">
    <property type="entry name" value="HTHMARR"/>
</dbReference>
<gene>
    <name evidence="5" type="ORF">E2I14_08990</name>
</gene>
<keyword evidence="2" id="KW-0238">DNA-binding</keyword>
<evidence type="ECO:0000259" key="4">
    <source>
        <dbReference type="PROSITE" id="PS50995"/>
    </source>
</evidence>
<sequence length="141" mass="16550">MSERYLRSIRLLVECVQQFEKLSDPYIRQFDLTQAQFDIIATLGNTQGFSCKELGEKTLITKGTLTGVLDRLQSKHLIERVQCKEDRRLHYIRLTKKGEKLFEEAFPYVIQNMKARFKGFTKDDFAALEEQLIRLREAISD</sequence>
<dbReference type="InterPro" id="IPR036388">
    <property type="entry name" value="WH-like_DNA-bd_sf"/>
</dbReference>
<dbReference type="SUPFAM" id="SSF46785">
    <property type="entry name" value="Winged helix' DNA-binding domain"/>
    <property type="match status" value="1"/>
</dbReference>
<dbReference type="GO" id="GO:0003677">
    <property type="term" value="F:DNA binding"/>
    <property type="evidence" value="ECO:0007669"/>
    <property type="project" value="UniProtKB-KW"/>
</dbReference>
<dbReference type="PANTHER" id="PTHR42756">
    <property type="entry name" value="TRANSCRIPTIONAL REGULATOR, MARR"/>
    <property type="match status" value="1"/>
</dbReference>
<comment type="caution">
    <text evidence="5">The sequence shown here is derived from an EMBL/GenBank/DDBJ whole genome shotgun (WGS) entry which is preliminary data.</text>
</comment>
<keyword evidence="6" id="KW-1185">Reference proteome</keyword>
<evidence type="ECO:0000313" key="5">
    <source>
        <dbReference type="EMBL" id="TDK66586.1"/>
    </source>
</evidence>
<keyword evidence="3" id="KW-0804">Transcription</keyword>
<dbReference type="SMART" id="SM00347">
    <property type="entry name" value="HTH_MARR"/>
    <property type="match status" value="1"/>
</dbReference>
<reference evidence="5 6" key="1">
    <citation type="submission" date="2019-03" db="EMBL/GenBank/DDBJ databases">
        <title>Sapientia aquatica gen. nov., sp. nov., isolated from a crater lake.</title>
        <authorList>
            <person name="Felfoldi T."/>
            <person name="Szabo A."/>
            <person name="Toth E."/>
            <person name="Schumann P."/>
            <person name="Keki Z."/>
            <person name="Marialigeti K."/>
            <person name="Mathe I."/>
        </authorList>
    </citation>
    <scope>NUCLEOTIDE SEQUENCE [LARGE SCALE GENOMIC DNA]</scope>
    <source>
        <strain evidence="5 6">SA-152</strain>
    </source>
</reference>
<evidence type="ECO:0000256" key="3">
    <source>
        <dbReference type="ARBA" id="ARBA00023163"/>
    </source>
</evidence>
<evidence type="ECO:0000256" key="2">
    <source>
        <dbReference type="ARBA" id="ARBA00023125"/>
    </source>
</evidence>
<dbReference type="GO" id="GO:0003700">
    <property type="term" value="F:DNA-binding transcription factor activity"/>
    <property type="evidence" value="ECO:0007669"/>
    <property type="project" value="InterPro"/>
</dbReference>
<dbReference type="RefSeq" id="WP_133327618.1">
    <property type="nucleotide sequence ID" value="NZ_SMYL01000003.1"/>
</dbReference>
<name>A0A4R5W2C8_9BURK</name>
<dbReference type="PANTHER" id="PTHR42756:SF1">
    <property type="entry name" value="TRANSCRIPTIONAL REPRESSOR OF EMRAB OPERON"/>
    <property type="match status" value="1"/>
</dbReference>
<dbReference type="Gene3D" id="1.10.10.10">
    <property type="entry name" value="Winged helix-like DNA-binding domain superfamily/Winged helix DNA-binding domain"/>
    <property type="match status" value="1"/>
</dbReference>
<dbReference type="Proteomes" id="UP000294829">
    <property type="component" value="Unassembled WGS sequence"/>
</dbReference>
<keyword evidence="1" id="KW-0805">Transcription regulation</keyword>